<evidence type="ECO:0000313" key="3">
    <source>
        <dbReference type="EMBL" id="CAJ2509682.1"/>
    </source>
</evidence>
<dbReference type="EMBL" id="CAUWAG010000012">
    <property type="protein sequence ID" value="CAJ2509682.1"/>
    <property type="molecule type" value="Genomic_DNA"/>
</dbReference>
<dbReference type="AlphaFoldDB" id="A0AAI8VRD8"/>
<dbReference type="InterPro" id="IPR013087">
    <property type="entry name" value="Znf_C2H2_type"/>
</dbReference>
<organism evidence="3 4">
    <name type="scientific">Anthostomella pinea</name>
    <dbReference type="NCBI Taxonomy" id="933095"/>
    <lineage>
        <taxon>Eukaryota</taxon>
        <taxon>Fungi</taxon>
        <taxon>Dikarya</taxon>
        <taxon>Ascomycota</taxon>
        <taxon>Pezizomycotina</taxon>
        <taxon>Sordariomycetes</taxon>
        <taxon>Xylariomycetidae</taxon>
        <taxon>Xylariales</taxon>
        <taxon>Xylariaceae</taxon>
        <taxon>Anthostomella</taxon>
    </lineage>
</organism>
<evidence type="ECO:0000256" key="1">
    <source>
        <dbReference type="SAM" id="MobiDB-lite"/>
    </source>
</evidence>
<evidence type="ECO:0000259" key="2">
    <source>
        <dbReference type="PROSITE" id="PS00028"/>
    </source>
</evidence>
<dbReference type="PROSITE" id="PS00028">
    <property type="entry name" value="ZINC_FINGER_C2H2_1"/>
    <property type="match status" value="1"/>
</dbReference>
<sequence length="893" mass="98091">MSVNREPTYPFGAAKRSRMNGRLSKDGNAIPFPDSGNMDRILFDSQVRYDEPSLIYPLTHRDSMWSEGGLAPFALGVSGLYDDTEKFPEIAVSDSSSYGVPTIVPSNASSVTFSPPPSTVSRTSSVCSAAAWSPIQTEFTSDNFNASSWSRGPSPLRNVVKPSPRETVEYVCLAPHCKARFFRGEDLEAHTSTGHSHICLWGNNGPCDSAGFATREELNWHVKSEHLLECPVAVCAESTFGTRELLDCHLRWAHGGEKVAAEQRCRSTNLLEAGPYPSGDLDAASSAERPIEKQTVPAEDSSLKMEMSIGTSKKRCREQVRTVTERKLRRANGTPRVVESPGSSRSRTPRLLESTSFPIVWEHGVLPFLVEFLPKWCGPGHVISVSRGSKPNTRRICIMTRRVVTRARKITIAGHVRDLLPGTYRSTITFVFSTGAVDRLVWARGLGKDMPDEVCSPRNPFAYISPCMGDSIGANFNDGEEATATLGPCITIGGGSYWLASFHPFVSASQGAFPVTVEHPSPADRAQCSNERHDALTGEGLDFRVGNLTATSGYDLNTTRITHDPYWEDSDKEPPLVVTDWILISTGSRQANLLRKFPTTTQRREIPVTSMSSVVPGAVVCSTGRTSGYQRGQVCEVPAYVDGSANGTGKASREWYVEEPELSEDEDEWIRGGIGVEGDSGAAIIDSETNALIGQLWGRSKYFGPGPRHTFFTPISDIFDDIQERCGQQSRPQLPQYRDEADRWPTYPICRQCFDLREYLDSRRSSRESLMSMIGMHDGGAGEHDNYLTSVSELAMPKDQSYLVRHIGPDDATSSFSGVVSPAPIRAFYPTPQADSPGMSELRSPYAQSLSEEDLYEARCPDMSRVALGKRAALPIPLTPPSSQELAKRRRVA</sequence>
<dbReference type="Proteomes" id="UP001295740">
    <property type="component" value="Unassembled WGS sequence"/>
</dbReference>
<feature type="region of interest" description="Disordered" evidence="1">
    <location>
        <begin position="276"/>
        <end position="309"/>
    </location>
</feature>
<comment type="caution">
    <text evidence="3">The sequence shown here is derived from an EMBL/GenBank/DDBJ whole genome shotgun (WGS) entry which is preliminary data.</text>
</comment>
<dbReference type="Gene3D" id="2.40.10.10">
    <property type="entry name" value="Trypsin-like serine proteases"/>
    <property type="match status" value="1"/>
</dbReference>
<feature type="domain" description="C2H2-type" evidence="2">
    <location>
        <begin position="172"/>
        <end position="195"/>
    </location>
</feature>
<accession>A0AAI8VRD8</accession>
<dbReference type="InterPro" id="IPR043504">
    <property type="entry name" value="Peptidase_S1_PA_chymotrypsin"/>
</dbReference>
<proteinExistence type="predicted"/>
<keyword evidence="4" id="KW-1185">Reference proteome</keyword>
<protein>
    <submittedName>
        <fullName evidence="3">Uu.00g147080.m01.CDS01</fullName>
    </submittedName>
</protein>
<name>A0AAI8VRD8_9PEZI</name>
<gene>
    <name evidence="3" type="ORF">KHLLAP_LOCUS10150</name>
</gene>
<evidence type="ECO:0000313" key="4">
    <source>
        <dbReference type="Proteomes" id="UP001295740"/>
    </source>
</evidence>
<reference evidence="3" key="1">
    <citation type="submission" date="2023-10" db="EMBL/GenBank/DDBJ databases">
        <authorList>
            <person name="Hackl T."/>
        </authorList>
    </citation>
    <scope>NUCLEOTIDE SEQUENCE</scope>
</reference>
<feature type="region of interest" description="Disordered" evidence="1">
    <location>
        <begin position="330"/>
        <end position="349"/>
    </location>
</feature>